<dbReference type="PANTHER" id="PTHR34142:SF1">
    <property type="entry name" value="GLYCOSIDE HYDROLASE FAMILY 5 DOMAIN-CONTAINING PROTEIN"/>
    <property type="match status" value="1"/>
</dbReference>
<organism evidence="7 8">
    <name type="scientific">Heterodera trifolii</name>
    <dbReference type="NCBI Taxonomy" id="157864"/>
    <lineage>
        <taxon>Eukaryota</taxon>
        <taxon>Metazoa</taxon>
        <taxon>Ecdysozoa</taxon>
        <taxon>Nematoda</taxon>
        <taxon>Chromadorea</taxon>
        <taxon>Rhabditida</taxon>
        <taxon>Tylenchina</taxon>
        <taxon>Tylenchomorpha</taxon>
        <taxon>Tylenchoidea</taxon>
        <taxon>Heteroderidae</taxon>
        <taxon>Heteroderinae</taxon>
        <taxon>Heterodera</taxon>
    </lineage>
</organism>
<dbReference type="Pfam" id="PF00150">
    <property type="entry name" value="Cellulase"/>
    <property type="match status" value="1"/>
</dbReference>
<dbReference type="EMBL" id="JBICBT010000031">
    <property type="protein sequence ID" value="KAL3125419.1"/>
    <property type="molecule type" value="Genomic_DNA"/>
</dbReference>
<feature type="domain" description="Glycoside hydrolase family 5" evidence="5">
    <location>
        <begin position="188"/>
        <end position="432"/>
    </location>
</feature>
<dbReference type="Gene3D" id="3.20.20.80">
    <property type="entry name" value="Glycosidases"/>
    <property type="match status" value="1"/>
</dbReference>
<comment type="caution">
    <text evidence="7">The sequence shown here is derived from an EMBL/GenBank/DDBJ whole genome shotgun (WGS) entry which is preliminary data.</text>
</comment>
<evidence type="ECO:0008006" key="9">
    <source>
        <dbReference type="Google" id="ProtNLM"/>
    </source>
</evidence>
<evidence type="ECO:0000256" key="4">
    <source>
        <dbReference type="RuleBase" id="RU361153"/>
    </source>
</evidence>
<evidence type="ECO:0000259" key="6">
    <source>
        <dbReference type="Pfam" id="PF00622"/>
    </source>
</evidence>
<dbReference type="GO" id="GO:0016798">
    <property type="term" value="F:hydrolase activity, acting on glycosyl bonds"/>
    <property type="evidence" value="ECO:0007669"/>
    <property type="project" value="UniProtKB-KW"/>
</dbReference>
<keyword evidence="2 4" id="KW-0378">Hydrolase</keyword>
<evidence type="ECO:0000256" key="3">
    <source>
        <dbReference type="ARBA" id="ARBA00023295"/>
    </source>
</evidence>
<dbReference type="PANTHER" id="PTHR34142">
    <property type="entry name" value="ENDO-BETA-1,4-GLUCANASE A"/>
    <property type="match status" value="1"/>
</dbReference>
<dbReference type="CDD" id="cd12885">
    <property type="entry name" value="SPRY_RanBP_like"/>
    <property type="match status" value="1"/>
</dbReference>
<dbReference type="Gene3D" id="2.60.120.920">
    <property type="match status" value="1"/>
</dbReference>
<dbReference type="Proteomes" id="UP001620626">
    <property type="component" value="Unassembled WGS sequence"/>
</dbReference>
<protein>
    <recommendedName>
        <fullName evidence="9">Cellulase</fullName>
    </recommendedName>
</protein>
<comment type="similarity">
    <text evidence="1 4">Belongs to the glycosyl hydrolase 5 (cellulase A) family.</text>
</comment>
<proteinExistence type="inferred from homology"/>
<dbReference type="Pfam" id="PF00622">
    <property type="entry name" value="SPRY"/>
    <property type="match status" value="1"/>
</dbReference>
<dbReference type="InterPro" id="IPR003877">
    <property type="entry name" value="SPRY_dom"/>
</dbReference>
<feature type="domain" description="SPRY" evidence="6">
    <location>
        <begin position="91"/>
        <end position="147"/>
    </location>
</feature>
<evidence type="ECO:0000256" key="2">
    <source>
        <dbReference type="ARBA" id="ARBA00022801"/>
    </source>
</evidence>
<evidence type="ECO:0000256" key="1">
    <source>
        <dbReference type="ARBA" id="ARBA00005641"/>
    </source>
</evidence>
<keyword evidence="8" id="KW-1185">Reference proteome</keyword>
<keyword evidence="3 4" id="KW-0326">Glycosidase</keyword>
<dbReference type="SUPFAM" id="SSF51445">
    <property type="entry name" value="(Trans)glycosidases"/>
    <property type="match status" value="1"/>
</dbReference>
<name>A0ABD2MD35_9BILA</name>
<evidence type="ECO:0000313" key="8">
    <source>
        <dbReference type="Proteomes" id="UP001620626"/>
    </source>
</evidence>
<accession>A0ABD2MD35</accession>
<dbReference type="InterPro" id="IPR043136">
    <property type="entry name" value="B30.2/SPRY_sf"/>
</dbReference>
<dbReference type="AlphaFoldDB" id="A0ABD2MD35"/>
<evidence type="ECO:0000313" key="7">
    <source>
        <dbReference type="EMBL" id="KAL3125419.1"/>
    </source>
</evidence>
<dbReference type="InterPro" id="IPR001547">
    <property type="entry name" value="Glyco_hydro_5"/>
</dbReference>
<dbReference type="InterPro" id="IPR044736">
    <property type="entry name" value="Gid1/RanBPM/SPLA_SPRY"/>
</dbReference>
<sequence>MSHFQVKYDEIEQNIAQLQKHNDFHLNFGHHEEHQQPVLGSNLTQKKPNPVKTNQNLYAKFVLFPHLTIVYYETKIIKNNRNGSTISIGIWTKSDDTFYKYSNNGFIFGHSATGLGGYPSFAEGDTIGCGANLTSMEIIYTKNGQKLTQRCAAGAIGAICAGWRCRANCLCHPRTFRVRYRQSTHLADEKGETVQLRGMSLYWSQWEYGSKFFNEETVNCLKCSWHADIVRAPLAVDQGGYLSNSEQEYEKVESVVQAAIDKCIYVLIDWHYTSSEKYTDKAKEFFGRISTKCAGKCNCLYETWNEPIQNDWSSQLKPYHEELIEVIRHNDKNGVIIAGTPNYDQNVKAVVNDPIKEHNIMYTLHLYAASHKQELRDTAQQAIDAGVPLFVTEYGTTSNTGDGGPDLVETQNWYDFFNKNSLSYINWAIDDKQEASAALQNPSEPADVCSTDRLTKSGQFVHDHLIKENQKPDGC</sequence>
<evidence type="ECO:0000259" key="5">
    <source>
        <dbReference type="Pfam" id="PF00150"/>
    </source>
</evidence>
<dbReference type="InterPro" id="IPR017853">
    <property type="entry name" value="GH"/>
</dbReference>
<reference evidence="7 8" key="1">
    <citation type="submission" date="2024-10" db="EMBL/GenBank/DDBJ databases">
        <authorList>
            <person name="Kim D."/>
        </authorList>
    </citation>
    <scope>NUCLEOTIDE SEQUENCE [LARGE SCALE GENOMIC DNA]</scope>
    <source>
        <strain evidence="7">BH-2024</strain>
    </source>
</reference>
<gene>
    <name evidence="7" type="ORF">niasHT_009868</name>
</gene>